<dbReference type="Proteomes" id="UP000092993">
    <property type="component" value="Unassembled WGS sequence"/>
</dbReference>
<keyword evidence="3" id="KW-1185">Reference proteome</keyword>
<gene>
    <name evidence="2" type="ORF">A0H81_10662</name>
</gene>
<evidence type="ECO:0000313" key="2">
    <source>
        <dbReference type="EMBL" id="OBZ69442.1"/>
    </source>
</evidence>
<dbReference type="EMBL" id="LUGG01000017">
    <property type="protein sequence ID" value="OBZ69442.1"/>
    <property type="molecule type" value="Genomic_DNA"/>
</dbReference>
<protein>
    <submittedName>
        <fullName evidence="2">Uncharacterized protein</fullName>
    </submittedName>
</protein>
<dbReference type="OrthoDB" id="2532955at2759"/>
<accession>A0A1C7LXQ1</accession>
<comment type="caution">
    <text evidence="2">The sequence shown here is derived from an EMBL/GenBank/DDBJ whole genome shotgun (WGS) entry which is preliminary data.</text>
</comment>
<dbReference type="AlphaFoldDB" id="A0A1C7LXQ1"/>
<evidence type="ECO:0000256" key="1">
    <source>
        <dbReference type="SAM" id="SignalP"/>
    </source>
</evidence>
<feature type="signal peptide" evidence="1">
    <location>
        <begin position="1"/>
        <end position="21"/>
    </location>
</feature>
<feature type="chain" id="PRO_5008888835" evidence="1">
    <location>
        <begin position="22"/>
        <end position="113"/>
    </location>
</feature>
<keyword evidence="1" id="KW-0732">Signal</keyword>
<evidence type="ECO:0000313" key="3">
    <source>
        <dbReference type="Proteomes" id="UP000092993"/>
    </source>
</evidence>
<organism evidence="2 3">
    <name type="scientific">Grifola frondosa</name>
    <name type="common">Maitake</name>
    <name type="synonym">Polyporus frondosus</name>
    <dbReference type="NCBI Taxonomy" id="5627"/>
    <lineage>
        <taxon>Eukaryota</taxon>
        <taxon>Fungi</taxon>
        <taxon>Dikarya</taxon>
        <taxon>Basidiomycota</taxon>
        <taxon>Agaricomycotina</taxon>
        <taxon>Agaricomycetes</taxon>
        <taxon>Polyporales</taxon>
        <taxon>Grifolaceae</taxon>
        <taxon>Grifola</taxon>
    </lineage>
</organism>
<proteinExistence type="predicted"/>
<reference evidence="2 3" key="1">
    <citation type="submission" date="2016-03" db="EMBL/GenBank/DDBJ databases">
        <title>Whole genome sequencing of Grifola frondosa 9006-11.</title>
        <authorList>
            <person name="Min B."/>
            <person name="Park H."/>
            <person name="Kim J.-G."/>
            <person name="Cho H."/>
            <person name="Oh Y.-L."/>
            <person name="Kong W.-S."/>
            <person name="Choi I.-G."/>
        </authorList>
    </citation>
    <scope>NUCLEOTIDE SEQUENCE [LARGE SCALE GENOMIC DNA]</scope>
    <source>
        <strain evidence="2 3">9006-11</strain>
    </source>
</reference>
<name>A0A1C7LXQ1_GRIFR</name>
<sequence>MITMHMIFGVLIAPTTVPTATRVLTLEPANTKAHGTPMQIHPSKCARVPDTCFCCMSKYVRDAHDPVHATRSRSCTEGMQWSTYFMLPTEQGPLYPSMISSLADSAMGFNDNP</sequence>